<gene>
    <name evidence="2" type="ORF">HNQ67_000598</name>
</gene>
<feature type="compositionally biased region" description="Gly residues" evidence="1">
    <location>
        <begin position="45"/>
        <end position="54"/>
    </location>
</feature>
<reference evidence="2 3" key="1">
    <citation type="submission" date="2020-08" db="EMBL/GenBank/DDBJ databases">
        <title>Genomic Encyclopedia of Type Strains, Phase IV (KMG-IV): sequencing the most valuable type-strain genomes for metagenomic binning, comparative biology and taxonomic classification.</title>
        <authorList>
            <person name="Goeker M."/>
        </authorList>
    </citation>
    <scope>NUCLEOTIDE SEQUENCE [LARGE SCALE GENOMIC DNA]</scope>
    <source>
        <strain evidence="2 3">DSM 25335</strain>
    </source>
</reference>
<accession>A0A7W8MGG1</accession>
<evidence type="ECO:0000313" key="2">
    <source>
        <dbReference type="EMBL" id="MBB5291102.1"/>
    </source>
</evidence>
<comment type="caution">
    <text evidence="2">The sequence shown here is derived from an EMBL/GenBank/DDBJ whole genome shotgun (WGS) entry which is preliminary data.</text>
</comment>
<dbReference type="AlphaFoldDB" id="A0A7W8MGG1"/>
<name>A0A7W8MGG1_9CAUL</name>
<evidence type="ECO:0000313" key="3">
    <source>
        <dbReference type="Proteomes" id="UP000566663"/>
    </source>
</evidence>
<evidence type="ECO:0000256" key="1">
    <source>
        <dbReference type="SAM" id="MobiDB-lite"/>
    </source>
</evidence>
<protein>
    <submittedName>
        <fullName evidence="2">Uncharacterized protein</fullName>
    </submittedName>
</protein>
<feature type="region of interest" description="Disordered" evidence="1">
    <location>
        <begin position="1"/>
        <end position="55"/>
    </location>
</feature>
<organism evidence="2 3">
    <name type="scientific">Brevundimonas basaltis</name>
    <dbReference type="NCBI Taxonomy" id="472166"/>
    <lineage>
        <taxon>Bacteria</taxon>
        <taxon>Pseudomonadati</taxon>
        <taxon>Pseudomonadota</taxon>
        <taxon>Alphaproteobacteria</taxon>
        <taxon>Caulobacterales</taxon>
        <taxon>Caulobacteraceae</taxon>
        <taxon>Brevundimonas</taxon>
    </lineage>
</organism>
<sequence length="127" mass="13152">MTDTQPDQKIQRDREEGDGQRRPDQGSDAAPAPAQTDTGPATSGAGAGGPGGFGHMTMRIYEVAVSGRDGATRVVKVPSKTDVQAGDAAATLMSPGESILSIRETDDPLQDVDAMPPGTQTHPDRPV</sequence>
<proteinExistence type="predicted"/>
<feature type="region of interest" description="Disordered" evidence="1">
    <location>
        <begin position="86"/>
        <end position="127"/>
    </location>
</feature>
<feature type="compositionally biased region" description="Basic and acidic residues" evidence="1">
    <location>
        <begin position="9"/>
        <end position="25"/>
    </location>
</feature>
<dbReference type="Proteomes" id="UP000566663">
    <property type="component" value="Unassembled WGS sequence"/>
</dbReference>
<dbReference type="EMBL" id="JACHFZ010000001">
    <property type="protein sequence ID" value="MBB5291102.1"/>
    <property type="molecule type" value="Genomic_DNA"/>
</dbReference>
<dbReference type="RefSeq" id="WP_246347410.1">
    <property type="nucleotide sequence ID" value="NZ_BAAAFF010000004.1"/>
</dbReference>
<keyword evidence="3" id="KW-1185">Reference proteome</keyword>